<accession>A0A3Q0JA27</accession>
<dbReference type="PANTHER" id="PTHR10137">
    <property type="entry name" value="V-TYPE PROTON ATPASE SUBUNIT C"/>
    <property type="match status" value="1"/>
</dbReference>
<protein>
    <recommendedName>
        <fullName evidence="5 6">V-type proton ATPase subunit C</fullName>
    </recommendedName>
</protein>
<name>A0A3Q0JA27_DIACI</name>
<dbReference type="PaxDb" id="121845-A0A3Q0JA27"/>
<dbReference type="GO" id="GO:0005765">
    <property type="term" value="C:lysosomal membrane"/>
    <property type="evidence" value="ECO:0007669"/>
    <property type="project" value="TreeGrafter"/>
</dbReference>
<dbReference type="RefSeq" id="XP_026685357.1">
    <property type="nucleotide sequence ID" value="XM_026829556.1"/>
</dbReference>
<evidence type="ECO:0000256" key="1">
    <source>
        <dbReference type="ARBA" id="ARBA00006138"/>
    </source>
</evidence>
<reference evidence="8" key="1">
    <citation type="submission" date="2025-08" db="UniProtKB">
        <authorList>
            <consortium name="RefSeq"/>
        </authorList>
    </citation>
    <scope>IDENTIFICATION</scope>
</reference>
<evidence type="ECO:0000313" key="7">
    <source>
        <dbReference type="Proteomes" id="UP000079169"/>
    </source>
</evidence>
<proteinExistence type="inferred from homology"/>
<keyword evidence="7" id="KW-1185">Reference proteome</keyword>
<dbReference type="AlphaFoldDB" id="A0A3Q0JA27"/>
<sequence length="168" mass="20014">MNFNTIVQWSNPSGSLLTRNLADLVKKEHFILDSEYLTTLLVVVPRNQVTEWVQNYEKLTAMIVPRSSQLVSQDQDFALYTVTLFKKVQDEFRHHAREKKFIVREFVYNEEELRNQVTEWVQNYEKLTAMIVPRSSQLVSQDQDFALYTVTLFKKVQDEFRHHAREKN</sequence>
<keyword evidence="4 6" id="KW-0406">Ion transport</keyword>
<comment type="similarity">
    <text evidence="1 6">Belongs to the V-ATPase C subunit family.</text>
</comment>
<dbReference type="SUPFAM" id="SSF118203">
    <property type="entry name" value="Vacuolar ATP synthase subunit C"/>
    <property type="match status" value="2"/>
</dbReference>
<dbReference type="InterPro" id="IPR036132">
    <property type="entry name" value="Vac_ATP_synth_c_sf"/>
</dbReference>
<dbReference type="Proteomes" id="UP000079169">
    <property type="component" value="Unplaced"/>
</dbReference>
<comment type="function">
    <text evidence="6">Subunit of the V1 complex of vacuolar(H+)-ATPase (V-ATPase), a multisubunit enzyme composed of a peripheral complex (V1) that hydrolyzes ATP and a membrane integral complex (V0) that translocates protons. V-ATPase is responsible for acidifying and maintaining the pH of intracellular compartments and in some cell types, is targeted to the plasma membrane, where it is responsible for acidifying the extracellular environment. Subunit C is necessary for the assembly of the catalytic sector of the enzyme and is likely to have a specific function in its catalytic activity.</text>
</comment>
<evidence type="ECO:0000256" key="4">
    <source>
        <dbReference type="ARBA" id="ARBA00023065"/>
    </source>
</evidence>
<evidence type="ECO:0000256" key="5">
    <source>
        <dbReference type="ARBA" id="ARBA00071118"/>
    </source>
</evidence>
<keyword evidence="3 6" id="KW-0375">Hydrogen ion transport</keyword>
<evidence type="ECO:0000256" key="6">
    <source>
        <dbReference type="RuleBase" id="RU364010"/>
    </source>
</evidence>
<dbReference type="GeneID" id="113470829"/>
<dbReference type="PANTHER" id="PTHR10137:SF0">
    <property type="entry name" value="V-TYPE PROTON ATPASE SUBUNIT C"/>
    <property type="match status" value="1"/>
</dbReference>
<dbReference type="FunFam" id="3.30.70.100:FF:000002">
    <property type="entry name" value="V-type proton ATPase subunit C"/>
    <property type="match status" value="1"/>
</dbReference>
<organism evidence="7 8">
    <name type="scientific">Diaphorina citri</name>
    <name type="common">Asian citrus psyllid</name>
    <dbReference type="NCBI Taxonomy" id="121845"/>
    <lineage>
        <taxon>Eukaryota</taxon>
        <taxon>Metazoa</taxon>
        <taxon>Ecdysozoa</taxon>
        <taxon>Arthropoda</taxon>
        <taxon>Hexapoda</taxon>
        <taxon>Insecta</taxon>
        <taxon>Pterygota</taxon>
        <taxon>Neoptera</taxon>
        <taxon>Paraneoptera</taxon>
        <taxon>Hemiptera</taxon>
        <taxon>Sternorrhyncha</taxon>
        <taxon>Psylloidea</taxon>
        <taxon>Psyllidae</taxon>
        <taxon>Diaphorininae</taxon>
        <taxon>Diaphorina</taxon>
    </lineage>
</organism>
<dbReference type="Pfam" id="PF03223">
    <property type="entry name" value="V-ATPase_C"/>
    <property type="match status" value="1"/>
</dbReference>
<dbReference type="KEGG" id="dci:113470829"/>
<comment type="subunit">
    <text evidence="6">V-ATPase is a heteromultimeric enzyme made up of two complexes: the ATP-hydrolytic V1 complex and the proton translocation V0 complex. The V1 complex consists of three catalytic AB heterodimers that form a heterohexamer, three peripheral stalks each consisting of EG heterodimers, one central rotor including subunits D and F, and the regulatory subunits C and H. The proton translocation complex V0 consists of the proton transport subunit a, a ring of proteolipid subunits c9c'', rotary subunit d, subunits e and f, and two accessory subunits.</text>
</comment>
<dbReference type="Gene3D" id="3.30.70.100">
    <property type="match status" value="2"/>
</dbReference>
<dbReference type="CDD" id="cd14785">
    <property type="entry name" value="V-ATPase_C"/>
    <property type="match status" value="1"/>
</dbReference>
<gene>
    <name evidence="8" type="primary">LOC113470829</name>
</gene>
<evidence type="ECO:0000256" key="2">
    <source>
        <dbReference type="ARBA" id="ARBA00022448"/>
    </source>
</evidence>
<dbReference type="InterPro" id="IPR004907">
    <property type="entry name" value="ATPase_V1-cplx_csu"/>
</dbReference>
<dbReference type="STRING" id="121845.A0A3Q0JA27"/>
<evidence type="ECO:0000256" key="3">
    <source>
        <dbReference type="ARBA" id="ARBA00022781"/>
    </source>
</evidence>
<keyword evidence="2 6" id="KW-0813">Transport</keyword>
<dbReference type="GO" id="GO:0000221">
    <property type="term" value="C:vacuolar proton-transporting V-type ATPase, V1 domain"/>
    <property type="evidence" value="ECO:0007669"/>
    <property type="project" value="TreeGrafter"/>
</dbReference>
<evidence type="ECO:0000313" key="8">
    <source>
        <dbReference type="RefSeq" id="XP_026685357.1"/>
    </source>
</evidence>
<dbReference type="GO" id="GO:0046961">
    <property type="term" value="F:proton-transporting ATPase activity, rotational mechanism"/>
    <property type="evidence" value="ECO:0007669"/>
    <property type="project" value="InterPro"/>
</dbReference>